<accession>A0A158DCX8</accession>
<sequence length="184" mass="20943">MPGEGLARNRSEQVFVRRMLRTGRVGMANPYGRQAKRFGEYSVRHSPSISVCNERLRKVIRTVVFHSDLSSLRFLTAQRRRTLGVCRGFFSHGPSGPSRRSTSSSEFVSTRWITSSCMGRLDVHFFLQRCAATRQACTNLTSGRRIFPTYSPCRTRAPAPTAKIARLRSATSRRTMILMRRARI</sequence>
<proteinExistence type="predicted"/>
<dbReference type="AlphaFoldDB" id="A0A158DCX8"/>
<reference evidence="1" key="1">
    <citation type="submission" date="2016-01" db="EMBL/GenBank/DDBJ databases">
        <authorList>
            <person name="Peeters C."/>
        </authorList>
    </citation>
    <scope>NUCLEOTIDE SEQUENCE [LARGE SCALE GENOMIC DNA]</scope>
    <source>
        <strain evidence="1">LMG 29318</strain>
    </source>
</reference>
<evidence type="ECO:0000313" key="1">
    <source>
        <dbReference type="EMBL" id="SAK92096.1"/>
    </source>
</evidence>
<organism evidence="1 2">
    <name type="scientific">Caballeronia catudaia</name>
    <dbReference type="NCBI Taxonomy" id="1777136"/>
    <lineage>
        <taxon>Bacteria</taxon>
        <taxon>Pseudomonadati</taxon>
        <taxon>Pseudomonadota</taxon>
        <taxon>Betaproteobacteria</taxon>
        <taxon>Burkholderiales</taxon>
        <taxon>Burkholderiaceae</taxon>
        <taxon>Caballeronia</taxon>
    </lineage>
</organism>
<gene>
    <name evidence="1" type="ORF">AWB75_06508</name>
</gene>
<comment type="caution">
    <text evidence="1">The sequence shown here is derived from an EMBL/GenBank/DDBJ whole genome shotgun (WGS) entry which is preliminary data.</text>
</comment>
<protein>
    <submittedName>
        <fullName evidence="1">Uncharacterized protein</fullName>
    </submittedName>
</protein>
<keyword evidence="2" id="KW-1185">Reference proteome</keyword>
<name>A0A158DCX8_9BURK</name>
<evidence type="ECO:0000313" key="2">
    <source>
        <dbReference type="Proteomes" id="UP000054870"/>
    </source>
</evidence>
<dbReference type="Proteomes" id="UP000054870">
    <property type="component" value="Unassembled WGS sequence"/>
</dbReference>
<dbReference type="EMBL" id="FCOF02000058">
    <property type="protein sequence ID" value="SAK92096.1"/>
    <property type="molecule type" value="Genomic_DNA"/>
</dbReference>